<dbReference type="AlphaFoldDB" id="A0A5C5ZY20"/>
<dbReference type="OrthoDB" id="284863at2"/>
<name>A0A5C5ZY20_9BACT</name>
<comment type="caution">
    <text evidence="1">The sequence shown here is derived from an EMBL/GenBank/DDBJ whole genome shotgun (WGS) entry which is preliminary data.</text>
</comment>
<proteinExistence type="predicted"/>
<dbReference type="RefSeq" id="WP_146580469.1">
    <property type="nucleotide sequence ID" value="NZ_SJPM01000012.1"/>
</dbReference>
<keyword evidence="2" id="KW-1185">Reference proteome</keyword>
<evidence type="ECO:0000313" key="2">
    <source>
        <dbReference type="Proteomes" id="UP000316213"/>
    </source>
</evidence>
<gene>
    <name evidence="1" type="ORF">Pla100_47150</name>
</gene>
<organism evidence="1 2">
    <name type="scientific">Neorhodopirellula pilleata</name>
    <dbReference type="NCBI Taxonomy" id="2714738"/>
    <lineage>
        <taxon>Bacteria</taxon>
        <taxon>Pseudomonadati</taxon>
        <taxon>Planctomycetota</taxon>
        <taxon>Planctomycetia</taxon>
        <taxon>Pirellulales</taxon>
        <taxon>Pirellulaceae</taxon>
        <taxon>Neorhodopirellula</taxon>
    </lineage>
</organism>
<reference evidence="1 2" key="1">
    <citation type="submission" date="2019-02" db="EMBL/GenBank/DDBJ databases">
        <title>Deep-cultivation of Planctomycetes and their phenomic and genomic characterization uncovers novel biology.</title>
        <authorList>
            <person name="Wiegand S."/>
            <person name="Jogler M."/>
            <person name="Boedeker C."/>
            <person name="Pinto D."/>
            <person name="Vollmers J."/>
            <person name="Rivas-Marin E."/>
            <person name="Kohn T."/>
            <person name="Peeters S.H."/>
            <person name="Heuer A."/>
            <person name="Rast P."/>
            <person name="Oberbeckmann S."/>
            <person name="Bunk B."/>
            <person name="Jeske O."/>
            <person name="Meyerdierks A."/>
            <person name="Storesund J.E."/>
            <person name="Kallscheuer N."/>
            <person name="Luecker S."/>
            <person name="Lage O.M."/>
            <person name="Pohl T."/>
            <person name="Merkel B.J."/>
            <person name="Hornburger P."/>
            <person name="Mueller R.-W."/>
            <person name="Bruemmer F."/>
            <person name="Labrenz M."/>
            <person name="Spormann A.M."/>
            <person name="Op Den Camp H."/>
            <person name="Overmann J."/>
            <person name="Amann R."/>
            <person name="Jetten M.S.M."/>
            <person name="Mascher T."/>
            <person name="Medema M.H."/>
            <person name="Devos D.P."/>
            <person name="Kaster A.-K."/>
            <person name="Ovreas L."/>
            <person name="Rohde M."/>
            <person name="Galperin M.Y."/>
            <person name="Jogler C."/>
        </authorList>
    </citation>
    <scope>NUCLEOTIDE SEQUENCE [LARGE SCALE GENOMIC DNA]</scope>
    <source>
        <strain evidence="1 2">Pla100</strain>
    </source>
</reference>
<sequence length="96" mass="10201">MTAAVVAELSAMGVAVVCSTPGKIRLTVDAGEVPAEAVAIARDHKPALLAHLRPNCRPHNNPANYIDTPAPGRPGWIRTTCRVCGRFVGYRQNAGR</sequence>
<evidence type="ECO:0008006" key="3">
    <source>
        <dbReference type="Google" id="ProtNLM"/>
    </source>
</evidence>
<accession>A0A5C5ZY20</accession>
<evidence type="ECO:0000313" key="1">
    <source>
        <dbReference type="EMBL" id="TWT92179.1"/>
    </source>
</evidence>
<dbReference type="Proteomes" id="UP000316213">
    <property type="component" value="Unassembled WGS sequence"/>
</dbReference>
<protein>
    <recommendedName>
        <fullName evidence="3">TubC N-terminal docking domain-containing protein</fullName>
    </recommendedName>
</protein>
<dbReference type="EMBL" id="SJPM01000012">
    <property type="protein sequence ID" value="TWT92179.1"/>
    <property type="molecule type" value="Genomic_DNA"/>
</dbReference>